<organism evidence="1 2">
    <name type="scientific">Vibrio orientalis CIP 102891 = ATCC 33934</name>
    <dbReference type="NCBI Taxonomy" id="675816"/>
    <lineage>
        <taxon>Bacteria</taxon>
        <taxon>Pseudomonadati</taxon>
        <taxon>Pseudomonadota</taxon>
        <taxon>Gammaproteobacteria</taxon>
        <taxon>Vibrionales</taxon>
        <taxon>Vibrionaceae</taxon>
        <taxon>Vibrio</taxon>
        <taxon>Vibrio oreintalis group</taxon>
    </lineage>
</organism>
<dbReference type="Proteomes" id="UP000003515">
    <property type="component" value="Unassembled WGS sequence"/>
</dbReference>
<evidence type="ECO:0000313" key="1">
    <source>
        <dbReference type="EMBL" id="EEX92515.1"/>
    </source>
</evidence>
<accession>A0ABM9YYL0</accession>
<proteinExistence type="predicted"/>
<dbReference type="EMBL" id="ACZV01000005">
    <property type="protein sequence ID" value="EEX92515.1"/>
    <property type="molecule type" value="Genomic_DNA"/>
</dbReference>
<evidence type="ECO:0000313" key="2">
    <source>
        <dbReference type="Proteomes" id="UP000003515"/>
    </source>
</evidence>
<comment type="caution">
    <text evidence="1">The sequence shown here is derived from an EMBL/GenBank/DDBJ whole genome shotgun (WGS) entry which is preliminary data.</text>
</comment>
<name>A0ABM9YYL0_VIBOR</name>
<sequence length="43" mass="4507">MASKNGVLADKMFPCGSNSMVANDCLSESTMKSFSVGFKSLEG</sequence>
<reference evidence="1 2" key="1">
    <citation type="submission" date="2009-10" db="EMBL/GenBank/DDBJ databases">
        <authorList>
            <consortium name="Los Alamos National Laboratory (LANL)"/>
            <consortium name="National Microbial Pathogen Data Resource (NMPDR)"/>
            <person name="Munk A.C."/>
            <person name="Chertkov O."/>
            <person name="Tapia R."/>
            <person name="Green L."/>
            <person name="Rogers Y."/>
            <person name="Detter J.C."/>
            <person name="Bruce D."/>
            <person name="Brettin T.S."/>
            <person name="Colwell R.R."/>
            <person name="Huq A."/>
            <person name="Grim C.J."/>
            <person name="Hasan N.A."/>
            <person name="Bartels D."/>
            <person name="Vonstein V."/>
        </authorList>
    </citation>
    <scope>NUCLEOTIDE SEQUENCE [LARGE SCALE GENOMIC DNA]</scope>
    <source>
        <strain evidence="1 2">CIP 102891</strain>
    </source>
</reference>
<protein>
    <submittedName>
        <fullName evidence="1">Uncharacterized protein</fullName>
    </submittedName>
</protein>
<gene>
    <name evidence="1" type="ORF">VIA_003160</name>
</gene>
<keyword evidence="2" id="KW-1185">Reference proteome</keyword>